<dbReference type="InterPro" id="IPR036034">
    <property type="entry name" value="PDZ_sf"/>
</dbReference>
<organism evidence="10">
    <name type="scientific">marine metagenome</name>
    <dbReference type="NCBI Taxonomy" id="408172"/>
    <lineage>
        <taxon>unclassified sequences</taxon>
        <taxon>metagenomes</taxon>
        <taxon>ecological metagenomes</taxon>
    </lineage>
</organism>
<dbReference type="GO" id="GO:0015031">
    <property type="term" value="P:protein transport"/>
    <property type="evidence" value="ECO:0007669"/>
    <property type="project" value="UniProtKB-KW"/>
</dbReference>
<keyword evidence="8" id="KW-0472">Membrane</keyword>
<dbReference type="InterPro" id="IPR001478">
    <property type="entry name" value="PDZ"/>
</dbReference>
<dbReference type="SUPFAM" id="SSF50156">
    <property type="entry name" value="PDZ domain-like"/>
    <property type="match status" value="1"/>
</dbReference>
<evidence type="ECO:0000256" key="2">
    <source>
        <dbReference type="ARBA" id="ARBA00022448"/>
    </source>
</evidence>
<keyword evidence="4" id="KW-0997">Cell inner membrane</keyword>
<dbReference type="AlphaFoldDB" id="A0A382PR13"/>
<evidence type="ECO:0000256" key="4">
    <source>
        <dbReference type="ARBA" id="ARBA00022519"/>
    </source>
</evidence>
<keyword evidence="3" id="KW-1003">Cell membrane</keyword>
<feature type="domain" description="PDZ" evidence="9">
    <location>
        <begin position="211"/>
        <end position="275"/>
    </location>
</feature>
<keyword evidence="7" id="KW-1133">Transmembrane helix</keyword>
<name>A0A382PR13_9ZZZZ</name>
<dbReference type="PROSITE" id="PS50106">
    <property type="entry name" value="PDZ"/>
    <property type="match status" value="1"/>
</dbReference>
<gene>
    <name evidence="10" type="ORF">METZ01_LOCUS328141</name>
</gene>
<proteinExistence type="predicted"/>
<evidence type="ECO:0000256" key="5">
    <source>
        <dbReference type="ARBA" id="ARBA00022692"/>
    </source>
</evidence>
<comment type="subcellular location">
    <subcellularLocation>
        <location evidence="1">Cell inner membrane</location>
    </subcellularLocation>
</comment>
<protein>
    <recommendedName>
        <fullName evidence="9">PDZ domain-containing protein</fullName>
    </recommendedName>
</protein>
<reference evidence="10" key="1">
    <citation type="submission" date="2018-05" db="EMBL/GenBank/DDBJ databases">
        <authorList>
            <person name="Lanie J.A."/>
            <person name="Ng W.-L."/>
            <person name="Kazmierczak K.M."/>
            <person name="Andrzejewski T.M."/>
            <person name="Davidsen T.M."/>
            <person name="Wayne K.J."/>
            <person name="Tettelin H."/>
            <person name="Glass J.I."/>
            <person name="Rusch D."/>
            <person name="Podicherti R."/>
            <person name="Tsui H.-C.T."/>
            <person name="Winkler M.E."/>
        </authorList>
    </citation>
    <scope>NUCLEOTIDE SEQUENCE</scope>
</reference>
<keyword evidence="6" id="KW-0653">Protein transport</keyword>
<evidence type="ECO:0000256" key="6">
    <source>
        <dbReference type="ARBA" id="ARBA00022927"/>
    </source>
</evidence>
<dbReference type="Gene3D" id="2.30.30.830">
    <property type="match status" value="1"/>
</dbReference>
<evidence type="ECO:0000259" key="9">
    <source>
        <dbReference type="PROSITE" id="PS50106"/>
    </source>
</evidence>
<evidence type="ECO:0000256" key="7">
    <source>
        <dbReference type="ARBA" id="ARBA00022989"/>
    </source>
</evidence>
<dbReference type="InterPro" id="IPR024961">
    <property type="entry name" value="T2SS_GspC_N"/>
</dbReference>
<feature type="non-terminal residue" evidence="10">
    <location>
        <position position="275"/>
    </location>
</feature>
<accession>A0A382PR13</accession>
<evidence type="ECO:0000256" key="8">
    <source>
        <dbReference type="ARBA" id="ARBA00023136"/>
    </source>
</evidence>
<evidence type="ECO:0000256" key="3">
    <source>
        <dbReference type="ARBA" id="ARBA00022475"/>
    </source>
</evidence>
<keyword evidence="2" id="KW-0813">Transport</keyword>
<keyword evidence="5" id="KW-0812">Transmembrane</keyword>
<dbReference type="Pfam" id="PF11356">
    <property type="entry name" value="T2SSC"/>
    <property type="match status" value="1"/>
</dbReference>
<sequence length="275" mass="29301">MFTLFNNLQKYQKAIGLAVIAGLVMLMSFSIAQSISFFLDDALITTAVKQTASSNQVKPGRNTQQLSRLNLFGLVAKTASSVVQDAPETRLNLELQGIFISGNPADSSAIIAEKSKSGRLFRVGDKLPGNAYLHAVRPDHILLRRGSRLEKLMFLLAKVTFESGNTAALSEIHQQISNKPSTKNLTSASDQPLASLEAADNSLRAYLEQNKKRLQSNPTELLNEIGISPVSNDSANGYKVDPSSAGTALTQAGLQAGDVVVSVNGVAVGVAMNDS</sequence>
<dbReference type="Gene3D" id="2.30.42.10">
    <property type="match status" value="1"/>
</dbReference>
<dbReference type="EMBL" id="UINC01108868">
    <property type="protein sequence ID" value="SVC75287.1"/>
    <property type="molecule type" value="Genomic_DNA"/>
</dbReference>
<dbReference type="GO" id="GO:0005886">
    <property type="term" value="C:plasma membrane"/>
    <property type="evidence" value="ECO:0007669"/>
    <property type="project" value="UniProtKB-SubCell"/>
</dbReference>
<evidence type="ECO:0000313" key="10">
    <source>
        <dbReference type="EMBL" id="SVC75287.1"/>
    </source>
</evidence>
<evidence type="ECO:0000256" key="1">
    <source>
        <dbReference type="ARBA" id="ARBA00004533"/>
    </source>
</evidence>